<keyword evidence="2" id="KW-0472">Membrane</keyword>
<dbReference type="RefSeq" id="WP_142892282.1">
    <property type="nucleotide sequence ID" value="NZ_ML660161.1"/>
</dbReference>
<keyword evidence="2" id="KW-1133">Transmembrane helix</keyword>
<keyword evidence="2" id="KW-0812">Transmembrane</keyword>
<name>A0A545UH63_9GAMM</name>
<organism evidence="3 4">
    <name type="scientific">Aliikangiella coralliicola</name>
    <dbReference type="NCBI Taxonomy" id="2592383"/>
    <lineage>
        <taxon>Bacteria</taxon>
        <taxon>Pseudomonadati</taxon>
        <taxon>Pseudomonadota</taxon>
        <taxon>Gammaproteobacteria</taxon>
        <taxon>Oceanospirillales</taxon>
        <taxon>Pleioneaceae</taxon>
        <taxon>Aliikangiella</taxon>
    </lineage>
</organism>
<proteinExistence type="predicted"/>
<comment type="caution">
    <text evidence="3">The sequence shown here is derived from an EMBL/GenBank/DDBJ whole genome shotgun (WGS) entry which is preliminary data.</text>
</comment>
<evidence type="ECO:0000313" key="3">
    <source>
        <dbReference type="EMBL" id="TQV88800.1"/>
    </source>
</evidence>
<accession>A0A545UH63</accession>
<keyword evidence="4" id="KW-1185">Reference proteome</keyword>
<evidence type="ECO:0000256" key="2">
    <source>
        <dbReference type="SAM" id="Phobius"/>
    </source>
</evidence>
<feature type="region of interest" description="Disordered" evidence="1">
    <location>
        <begin position="98"/>
        <end position="198"/>
    </location>
</feature>
<dbReference type="EMBL" id="VIKS01000003">
    <property type="protein sequence ID" value="TQV88800.1"/>
    <property type="molecule type" value="Genomic_DNA"/>
</dbReference>
<protein>
    <submittedName>
        <fullName evidence="3">Uncharacterized protein</fullName>
    </submittedName>
</protein>
<feature type="compositionally biased region" description="Basic and acidic residues" evidence="1">
    <location>
        <begin position="178"/>
        <end position="189"/>
    </location>
</feature>
<sequence>MSINSSDEKLSDIEGFDELENAYRKMSTEMPDLAIDKQIIAAAHRELSSPNPKKIPKVSWWKRLALPLYATATFAFTAIAAHWLWPAPVKMPPGTTPGPVTIDLVEPKTKAPKMPSRKQRKLPELDYSTMPEADKSQSQNTVEEPLSGLEETMNILPPKGESQQQDSVADSSANRSSLNEKESATKRSDGTTSVAKLSFPDKEEWAREIIELFKKGDFGAARTELVRFKKAYPDYPIDEQIEAFRR</sequence>
<feature type="compositionally biased region" description="Low complexity" evidence="1">
    <location>
        <begin position="162"/>
        <end position="173"/>
    </location>
</feature>
<reference evidence="3 4" key="1">
    <citation type="submission" date="2019-07" db="EMBL/GenBank/DDBJ databases">
        <title>Draft genome for Aliikangiella sp. M105.</title>
        <authorList>
            <person name="Wang G."/>
        </authorList>
    </citation>
    <scope>NUCLEOTIDE SEQUENCE [LARGE SCALE GENOMIC DNA]</scope>
    <source>
        <strain evidence="3 4">M105</strain>
    </source>
</reference>
<gene>
    <name evidence="3" type="ORF">FLL46_04510</name>
</gene>
<evidence type="ECO:0000256" key="1">
    <source>
        <dbReference type="SAM" id="MobiDB-lite"/>
    </source>
</evidence>
<evidence type="ECO:0000313" key="4">
    <source>
        <dbReference type="Proteomes" id="UP000315439"/>
    </source>
</evidence>
<dbReference type="OrthoDB" id="6197539at2"/>
<feature type="transmembrane region" description="Helical" evidence="2">
    <location>
        <begin position="64"/>
        <end position="85"/>
    </location>
</feature>
<dbReference type="AlphaFoldDB" id="A0A545UH63"/>
<dbReference type="Proteomes" id="UP000315439">
    <property type="component" value="Unassembled WGS sequence"/>
</dbReference>